<dbReference type="Proteomes" id="UP000321532">
    <property type="component" value="Unassembled WGS sequence"/>
</dbReference>
<dbReference type="InterPro" id="IPR011004">
    <property type="entry name" value="Trimer_LpxA-like_sf"/>
</dbReference>
<sequence>MNWRNLFSDVKNIFKRLDRIALLNTIKAKAKNQGNGFIYLNRNTSLQLAPAAVLLIENQAYFYFNEYWHQPDPFPGMLGVHTGGVMQVTGNFTIYSGARLVVNENARLVLGSGYINHGLNLNCFKSIEIGRDVAISENVTIRDSDNHGMKAAGYKGTLPIKIGDHVWIGMNVTILKGVTIGDGAIIAAGAVVNKNIPARCLAAGVPARVLKENVEWH</sequence>
<dbReference type="RefSeq" id="WP_170252597.1">
    <property type="nucleotide sequence ID" value="NZ_BJYS01000018.1"/>
</dbReference>
<name>A0A512AZ03_9BACT</name>
<accession>A0A512AZ03</accession>
<dbReference type="Pfam" id="PF00132">
    <property type="entry name" value="Hexapep"/>
    <property type="match status" value="1"/>
</dbReference>
<evidence type="ECO:0000256" key="3">
    <source>
        <dbReference type="ARBA" id="ARBA00023315"/>
    </source>
</evidence>
<dbReference type="InterPro" id="IPR018357">
    <property type="entry name" value="Hexapep_transf_CS"/>
</dbReference>
<dbReference type="InterPro" id="IPR001451">
    <property type="entry name" value="Hexapep"/>
</dbReference>
<dbReference type="GO" id="GO:0016746">
    <property type="term" value="F:acyltransferase activity"/>
    <property type="evidence" value="ECO:0007669"/>
    <property type="project" value="UniProtKB-KW"/>
</dbReference>
<dbReference type="AlphaFoldDB" id="A0A512AZ03"/>
<evidence type="ECO:0000256" key="2">
    <source>
        <dbReference type="ARBA" id="ARBA00022737"/>
    </source>
</evidence>
<keyword evidence="5" id="KW-1185">Reference proteome</keyword>
<dbReference type="PROSITE" id="PS00101">
    <property type="entry name" value="HEXAPEP_TRANSFERASES"/>
    <property type="match status" value="1"/>
</dbReference>
<dbReference type="CDD" id="cd04647">
    <property type="entry name" value="LbH_MAT_like"/>
    <property type="match status" value="1"/>
</dbReference>
<dbReference type="PANTHER" id="PTHR23416">
    <property type="entry name" value="SIALIC ACID SYNTHASE-RELATED"/>
    <property type="match status" value="1"/>
</dbReference>
<dbReference type="SUPFAM" id="SSF51161">
    <property type="entry name" value="Trimeric LpxA-like enzymes"/>
    <property type="match status" value="1"/>
</dbReference>
<proteinExistence type="predicted"/>
<dbReference type="InterPro" id="IPR051159">
    <property type="entry name" value="Hexapeptide_acetyltransf"/>
</dbReference>
<dbReference type="Gene3D" id="2.160.10.10">
    <property type="entry name" value="Hexapeptide repeat proteins"/>
    <property type="match status" value="1"/>
</dbReference>
<gene>
    <name evidence="4" type="ORF">AAE02nite_25940</name>
</gene>
<organism evidence="4 5">
    <name type="scientific">Adhaeribacter aerolatus</name>
    <dbReference type="NCBI Taxonomy" id="670289"/>
    <lineage>
        <taxon>Bacteria</taxon>
        <taxon>Pseudomonadati</taxon>
        <taxon>Bacteroidota</taxon>
        <taxon>Cytophagia</taxon>
        <taxon>Cytophagales</taxon>
        <taxon>Hymenobacteraceae</taxon>
        <taxon>Adhaeribacter</taxon>
    </lineage>
</organism>
<reference evidence="4 5" key="1">
    <citation type="submission" date="2019-07" db="EMBL/GenBank/DDBJ databases">
        <title>Whole genome shotgun sequence of Adhaeribacter aerolatus NBRC 106133.</title>
        <authorList>
            <person name="Hosoyama A."/>
            <person name="Uohara A."/>
            <person name="Ohji S."/>
            <person name="Ichikawa N."/>
        </authorList>
    </citation>
    <scope>NUCLEOTIDE SEQUENCE [LARGE SCALE GENOMIC DNA]</scope>
    <source>
        <strain evidence="4 5">NBRC 106133</strain>
    </source>
</reference>
<keyword evidence="3" id="KW-0012">Acyltransferase</keyword>
<dbReference type="PANTHER" id="PTHR23416:SF78">
    <property type="entry name" value="LIPOPOLYSACCHARIDE BIOSYNTHESIS O-ACETYL TRANSFERASE WBBJ-RELATED"/>
    <property type="match status" value="1"/>
</dbReference>
<evidence type="ECO:0000313" key="4">
    <source>
        <dbReference type="EMBL" id="GEO04930.1"/>
    </source>
</evidence>
<evidence type="ECO:0000313" key="5">
    <source>
        <dbReference type="Proteomes" id="UP000321532"/>
    </source>
</evidence>
<dbReference type="EMBL" id="BJYS01000018">
    <property type="protein sequence ID" value="GEO04930.1"/>
    <property type="molecule type" value="Genomic_DNA"/>
</dbReference>
<protein>
    <submittedName>
        <fullName evidence="4">Acetyltransferase</fullName>
    </submittedName>
</protein>
<keyword evidence="2" id="KW-0677">Repeat</keyword>
<keyword evidence="1 4" id="KW-0808">Transferase</keyword>
<evidence type="ECO:0000256" key="1">
    <source>
        <dbReference type="ARBA" id="ARBA00022679"/>
    </source>
</evidence>
<comment type="caution">
    <text evidence="4">The sequence shown here is derived from an EMBL/GenBank/DDBJ whole genome shotgun (WGS) entry which is preliminary data.</text>
</comment>